<evidence type="ECO:0000256" key="2">
    <source>
        <dbReference type="ARBA" id="ARBA00023242"/>
    </source>
</evidence>
<dbReference type="CDD" id="cd00067">
    <property type="entry name" value="GAL4"/>
    <property type="match status" value="1"/>
</dbReference>
<feature type="coiled-coil region" evidence="3">
    <location>
        <begin position="88"/>
        <end position="115"/>
    </location>
</feature>
<dbReference type="SMART" id="SM00066">
    <property type="entry name" value="GAL4"/>
    <property type="match status" value="1"/>
</dbReference>
<evidence type="ECO:0000313" key="6">
    <source>
        <dbReference type="EMBL" id="KAH7359270.1"/>
    </source>
</evidence>
<dbReference type="PANTHER" id="PTHR31001">
    <property type="entry name" value="UNCHARACTERIZED TRANSCRIPTIONAL REGULATORY PROTEIN"/>
    <property type="match status" value="1"/>
</dbReference>
<sequence length="676" mass="74599">MPASETPRVGRKGHYSCDFCRSRKLRCDRPIPCTNCIARDKECVFGPVLPRRGRRQAATATAPTVSDESAVDRTPSLQPAPPPPSAPQHDLLAEIHALKRLAQDLENRVNASLDQDSCDDAAVTLTPSESEASPWWAGTGTLSSSLGQVVNVVAHLQRVSRSESSVIPAEPTDILFKIERILAIPDRPRYITHQGRQTRCIYIPRHEEAKGLVEYFLDNINYIYHVVHHQSLTSMVDNLYAQIDRHEPVKPGSMVLFLAVIASSMHAWTTSAGTLLFPSPADAHAQAHLWIRATHDVLHAEQGSPPLSLEAVVGVVVFSFVICNIEGVSVRYRRLIATGLVLGRELGIHRVDGEASDGVIGGVIDTEIGRRAWWYLAATDWLLAARYGGPNEGVYQVNPRHMAVNKPLHIDDADLVEDGSIVDRPLTQPTDMSYFMQRLRLAEVSRAIVDHSSMAMRTSARTEHHAHVMSVDFELHQMTRDVPPFLDVNNYPDTPAPETYGVFFQAYMLNSMVQTQRCVIHLEYLISGDPAYASSRETCVGAARQILRAERQLLRTRHPFVQTRARLAAILHGVFMASIVLLMDACVNGGEGLDGGEVTEALSVVEDARDHSLAAAKLHDALVQVLARHREQAAQTAGAPTVTDDVAGEQPNLEALMDADGFQWDDLFSNIDMSFF</sequence>
<feature type="domain" description="Zn(2)-C6 fungal-type" evidence="5">
    <location>
        <begin position="16"/>
        <end position="45"/>
    </location>
</feature>
<evidence type="ECO:0000256" key="4">
    <source>
        <dbReference type="SAM" id="MobiDB-lite"/>
    </source>
</evidence>
<dbReference type="InterPro" id="IPR050613">
    <property type="entry name" value="Sec_Metabolite_Reg"/>
</dbReference>
<dbReference type="GO" id="GO:0005634">
    <property type="term" value="C:nucleus"/>
    <property type="evidence" value="ECO:0007669"/>
    <property type="project" value="UniProtKB-SubCell"/>
</dbReference>
<dbReference type="SUPFAM" id="SSF57701">
    <property type="entry name" value="Zn2/Cys6 DNA-binding domain"/>
    <property type="match status" value="1"/>
</dbReference>
<comment type="caution">
    <text evidence="6">The sequence shown here is derived from an EMBL/GenBank/DDBJ whole genome shotgun (WGS) entry which is preliminary data.</text>
</comment>
<keyword evidence="2" id="KW-0539">Nucleus</keyword>
<dbReference type="PROSITE" id="PS00463">
    <property type="entry name" value="ZN2_CY6_FUNGAL_1"/>
    <property type="match status" value="1"/>
</dbReference>
<accession>A0A8K0X398</accession>
<dbReference type="GO" id="GO:0000981">
    <property type="term" value="F:DNA-binding transcription factor activity, RNA polymerase II-specific"/>
    <property type="evidence" value="ECO:0007669"/>
    <property type="project" value="InterPro"/>
</dbReference>
<feature type="region of interest" description="Disordered" evidence="4">
    <location>
        <begin position="53"/>
        <end position="88"/>
    </location>
</feature>
<dbReference type="InterPro" id="IPR036864">
    <property type="entry name" value="Zn2-C6_fun-type_DNA-bd_sf"/>
</dbReference>
<gene>
    <name evidence="6" type="ORF">B0T11DRAFT_330964</name>
</gene>
<evidence type="ECO:0000256" key="3">
    <source>
        <dbReference type="SAM" id="Coils"/>
    </source>
</evidence>
<evidence type="ECO:0000259" key="5">
    <source>
        <dbReference type="PROSITE" id="PS50048"/>
    </source>
</evidence>
<dbReference type="OrthoDB" id="3014581at2759"/>
<organism evidence="6 7">
    <name type="scientific">Plectosphaerella cucumerina</name>
    <dbReference type="NCBI Taxonomy" id="40658"/>
    <lineage>
        <taxon>Eukaryota</taxon>
        <taxon>Fungi</taxon>
        <taxon>Dikarya</taxon>
        <taxon>Ascomycota</taxon>
        <taxon>Pezizomycotina</taxon>
        <taxon>Sordariomycetes</taxon>
        <taxon>Hypocreomycetidae</taxon>
        <taxon>Glomerellales</taxon>
        <taxon>Plectosphaerellaceae</taxon>
        <taxon>Plectosphaerella</taxon>
    </lineage>
</organism>
<evidence type="ECO:0000256" key="1">
    <source>
        <dbReference type="ARBA" id="ARBA00004123"/>
    </source>
</evidence>
<dbReference type="Proteomes" id="UP000813385">
    <property type="component" value="Unassembled WGS sequence"/>
</dbReference>
<dbReference type="InterPro" id="IPR001138">
    <property type="entry name" value="Zn2Cys6_DnaBD"/>
</dbReference>
<keyword evidence="7" id="KW-1185">Reference proteome</keyword>
<name>A0A8K0X398_9PEZI</name>
<evidence type="ECO:0000313" key="7">
    <source>
        <dbReference type="Proteomes" id="UP000813385"/>
    </source>
</evidence>
<dbReference type="CDD" id="cd12148">
    <property type="entry name" value="fungal_TF_MHR"/>
    <property type="match status" value="1"/>
</dbReference>
<protein>
    <recommendedName>
        <fullName evidence="5">Zn(2)-C6 fungal-type domain-containing protein</fullName>
    </recommendedName>
</protein>
<dbReference type="Pfam" id="PF00172">
    <property type="entry name" value="Zn_clus"/>
    <property type="match status" value="1"/>
</dbReference>
<dbReference type="AlphaFoldDB" id="A0A8K0X398"/>
<dbReference type="Gene3D" id="4.10.240.10">
    <property type="entry name" value="Zn(2)-C6 fungal-type DNA-binding domain"/>
    <property type="match status" value="1"/>
</dbReference>
<dbReference type="GO" id="GO:0008270">
    <property type="term" value="F:zinc ion binding"/>
    <property type="evidence" value="ECO:0007669"/>
    <property type="project" value="InterPro"/>
</dbReference>
<reference evidence="6" key="1">
    <citation type="journal article" date="2021" name="Nat. Commun.">
        <title>Genetic determinants of endophytism in the Arabidopsis root mycobiome.</title>
        <authorList>
            <person name="Mesny F."/>
            <person name="Miyauchi S."/>
            <person name="Thiergart T."/>
            <person name="Pickel B."/>
            <person name="Atanasova L."/>
            <person name="Karlsson M."/>
            <person name="Huettel B."/>
            <person name="Barry K.W."/>
            <person name="Haridas S."/>
            <person name="Chen C."/>
            <person name="Bauer D."/>
            <person name="Andreopoulos W."/>
            <person name="Pangilinan J."/>
            <person name="LaButti K."/>
            <person name="Riley R."/>
            <person name="Lipzen A."/>
            <person name="Clum A."/>
            <person name="Drula E."/>
            <person name="Henrissat B."/>
            <person name="Kohler A."/>
            <person name="Grigoriev I.V."/>
            <person name="Martin F.M."/>
            <person name="Hacquard S."/>
        </authorList>
    </citation>
    <scope>NUCLEOTIDE SEQUENCE</scope>
    <source>
        <strain evidence="6">MPI-CAGE-AT-0016</strain>
    </source>
</reference>
<dbReference type="PROSITE" id="PS50048">
    <property type="entry name" value="ZN2_CY6_FUNGAL_2"/>
    <property type="match status" value="1"/>
</dbReference>
<proteinExistence type="predicted"/>
<keyword evidence="3" id="KW-0175">Coiled coil</keyword>
<dbReference type="PANTHER" id="PTHR31001:SF90">
    <property type="entry name" value="CENTROMERE DNA-BINDING PROTEIN COMPLEX CBF3 SUBUNIT B"/>
    <property type="match status" value="1"/>
</dbReference>
<dbReference type="EMBL" id="JAGPXD010000004">
    <property type="protein sequence ID" value="KAH7359270.1"/>
    <property type="molecule type" value="Genomic_DNA"/>
</dbReference>
<comment type="subcellular location">
    <subcellularLocation>
        <location evidence="1">Nucleus</location>
    </subcellularLocation>
</comment>